<gene>
    <name evidence="2" type="ORF">K1I37_15020</name>
</gene>
<reference evidence="3" key="1">
    <citation type="journal article" date="2022" name="G3 (Bethesda)">
        <title>Unveiling the complete genome sequence of Alicyclobacillus acidoterrestris DSM 3922T, a taint-producing strain.</title>
        <authorList>
            <person name="Leonardo I.C."/>
            <person name="Barreto Crespo M.T."/>
            <person name="Gaspar F.B."/>
        </authorList>
    </citation>
    <scope>NUCLEOTIDE SEQUENCE [LARGE SCALE GENOMIC DNA]</scope>
    <source>
        <strain evidence="3">DSM 3922</strain>
    </source>
</reference>
<evidence type="ECO:0000313" key="3">
    <source>
        <dbReference type="Proteomes" id="UP000829401"/>
    </source>
</evidence>
<dbReference type="Pfam" id="PF10056">
    <property type="entry name" value="DUF2293"/>
    <property type="match status" value="1"/>
</dbReference>
<dbReference type="InterPro" id="IPR018744">
    <property type="entry name" value="DUF2293"/>
</dbReference>
<dbReference type="RefSeq" id="WP_021296134.1">
    <property type="nucleotide sequence ID" value="NZ_AURB01000124.1"/>
</dbReference>
<proteinExistence type="predicted"/>
<evidence type="ECO:0000313" key="2">
    <source>
        <dbReference type="EMBL" id="UNO47984.1"/>
    </source>
</evidence>
<sequence length="220" mass="25596">MVQSAFELGNVKLEVFGFDTRNEEIIDIANIEELVENVFVSVRVDGDWIDAGTLDCFDTDNMTSDEVVALENSDLGIQSWLESLMSTIEDLRKERDEQEALQELYQDEAEESFDREDARIHALNTYKTISWELLAQRHYPKCQNIEVLVDIMQDNYLDGGILYRDGISADNIYAAVVAHYRHNHTDYDDEFILREDRPDIRREFNSVVRNEVRQFLGMEA</sequence>
<dbReference type="Proteomes" id="UP000829401">
    <property type="component" value="Chromosome"/>
</dbReference>
<organism evidence="2 3">
    <name type="scientific">Alicyclobacillus acidoterrestris (strain ATCC 49025 / DSM 3922 / CIP 106132 / NCIMB 13137 / GD3B)</name>
    <dbReference type="NCBI Taxonomy" id="1356854"/>
    <lineage>
        <taxon>Bacteria</taxon>
        <taxon>Bacillati</taxon>
        <taxon>Bacillota</taxon>
        <taxon>Bacilli</taxon>
        <taxon>Bacillales</taxon>
        <taxon>Alicyclobacillaceae</taxon>
        <taxon>Alicyclobacillus</taxon>
    </lineage>
</organism>
<dbReference type="AlphaFoldDB" id="T0DDG3"/>
<dbReference type="STRING" id="1356854.N007_05455"/>
<accession>A0A9E6ZM44</accession>
<accession>T0DDG3</accession>
<name>T0DDG3_ALIAG</name>
<dbReference type="KEGG" id="aaco:K1I37_15020"/>
<protein>
    <submittedName>
        <fullName evidence="2">DUF2293 domain-containing protein</fullName>
    </submittedName>
</protein>
<keyword evidence="3" id="KW-1185">Reference proteome</keyword>
<evidence type="ECO:0000259" key="1">
    <source>
        <dbReference type="Pfam" id="PF10056"/>
    </source>
</evidence>
<dbReference type="EMBL" id="CP080467">
    <property type="protein sequence ID" value="UNO47984.1"/>
    <property type="molecule type" value="Genomic_DNA"/>
</dbReference>
<feature type="domain" description="DUF2293" evidence="1">
    <location>
        <begin position="169"/>
        <end position="213"/>
    </location>
</feature>